<organism evidence="6 7">
    <name type="scientific">Colletotrichum sojae</name>
    <dbReference type="NCBI Taxonomy" id="2175907"/>
    <lineage>
        <taxon>Eukaryota</taxon>
        <taxon>Fungi</taxon>
        <taxon>Dikarya</taxon>
        <taxon>Ascomycota</taxon>
        <taxon>Pezizomycotina</taxon>
        <taxon>Sordariomycetes</taxon>
        <taxon>Hypocreomycetidae</taxon>
        <taxon>Glomerellales</taxon>
        <taxon>Glomerellaceae</taxon>
        <taxon>Colletotrichum</taxon>
        <taxon>Colletotrichum orchidearum species complex</taxon>
    </lineage>
</organism>
<dbReference type="Gene3D" id="3.40.50.10810">
    <property type="entry name" value="Tandem AAA-ATPase domain"/>
    <property type="match status" value="1"/>
</dbReference>
<keyword evidence="3" id="KW-0067">ATP-binding</keyword>
<dbReference type="GO" id="GO:0005634">
    <property type="term" value="C:nucleus"/>
    <property type="evidence" value="ECO:0007669"/>
    <property type="project" value="TreeGrafter"/>
</dbReference>
<evidence type="ECO:0000259" key="5">
    <source>
        <dbReference type="PROSITE" id="PS51192"/>
    </source>
</evidence>
<dbReference type="InterPro" id="IPR027417">
    <property type="entry name" value="P-loop_NTPase"/>
</dbReference>
<dbReference type="GO" id="GO:0006281">
    <property type="term" value="P:DNA repair"/>
    <property type="evidence" value="ECO:0007669"/>
    <property type="project" value="TreeGrafter"/>
</dbReference>
<feature type="region of interest" description="Disordered" evidence="4">
    <location>
        <begin position="257"/>
        <end position="277"/>
    </location>
</feature>
<dbReference type="PANTHER" id="PTHR45626">
    <property type="entry name" value="TRANSCRIPTION TERMINATION FACTOR 2-RELATED"/>
    <property type="match status" value="1"/>
</dbReference>
<dbReference type="InterPro" id="IPR014001">
    <property type="entry name" value="Helicase_ATP-bd"/>
</dbReference>
<evidence type="ECO:0000313" key="6">
    <source>
        <dbReference type="EMBL" id="KAF6783886.1"/>
    </source>
</evidence>
<dbReference type="InterPro" id="IPR000330">
    <property type="entry name" value="SNF2_N"/>
</dbReference>
<dbReference type="Proteomes" id="UP000652219">
    <property type="component" value="Unassembled WGS sequence"/>
</dbReference>
<dbReference type="AlphaFoldDB" id="A0A8H6MG90"/>
<dbReference type="Pfam" id="PF00176">
    <property type="entry name" value="SNF2-rel_dom"/>
    <property type="match status" value="1"/>
</dbReference>
<feature type="region of interest" description="Disordered" evidence="4">
    <location>
        <begin position="1"/>
        <end position="29"/>
    </location>
</feature>
<dbReference type="GO" id="GO:0005524">
    <property type="term" value="F:ATP binding"/>
    <property type="evidence" value="ECO:0007669"/>
    <property type="project" value="UniProtKB-KW"/>
</dbReference>
<evidence type="ECO:0000313" key="7">
    <source>
        <dbReference type="Proteomes" id="UP000652219"/>
    </source>
</evidence>
<dbReference type="CDD" id="cd18008">
    <property type="entry name" value="DEXDc_SHPRH-like"/>
    <property type="match status" value="1"/>
</dbReference>
<evidence type="ECO:0000256" key="4">
    <source>
        <dbReference type="SAM" id="MobiDB-lite"/>
    </source>
</evidence>
<name>A0A8H6MG90_9PEZI</name>
<sequence>MGTEADATAPGSSEKRNLPAGYDDEAAQQWKRPCISHLLQPDATDSYQTPPAENLETDLNGLGTTGWSSWEQHDPFSISGDASVPYASWQMNDASMGTPNTWNNGELPLSNFGTSWNNLQSDVGFPAVGGVGYDSEIKMESDGVMNIVSMAETLTRQDSGDAKGTNAVGAILLDTPDSGDMKETNTVGGIQLDGLNSRCGTCFGVQNTTGVPVCLKPPSEGLSRLYFEESNKYAGIVTVPALSKLLTAYTTKVTATLSTPQAPRATTDSRKKGNDTSKYRKNLEFPLRIVVYGTMEESSEIGKLLSDAGLYFQHPSTSELNMDVVYFNPHYLARPGAGMPRLDELQISSSNDSDAKSVGILDETSKARLMRVFDSADDEGITPTATASPRLQSSLKPEKELGVVENPQFPSIWERATLYDGTPTYRHRITARTDSHPFVARGGILADQYPTGKNRFETVYHGSDRQVVASNFQQNDIALTTYETMRSEFPSEGPIFAEEWFRVVLDEAHHIGNRNTMKFKAACGIQARRRWCLTGTPIQNSLDNYGALLSFIGVAPFVSKSQFDLWIANPVKQRENKRHNSWNKLQLLVRATSLRRTKKILDHSLELTAYDETIEHVDLRQSERKLYEFFRQQTAAVASGFWQQRSTDCLPGQQKDANMLSLLNLLRLSRDMVT</sequence>
<dbReference type="GO" id="GO:0008094">
    <property type="term" value="F:ATP-dependent activity, acting on DNA"/>
    <property type="evidence" value="ECO:0007669"/>
    <property type="project" value="TreeGrafter"/>
</dbReference>
<keyword evidence="7" id="KW-1185">Reference proteome</keyword>
<proteinExistence type="predicted"/>
<protein>
    <submittedName>
        <fullName evidence="6">Transcription termination factor 2 (SNF2 family domain-containing protein)</fullName>
    </submittedName>
</protein>
<dbReference type="InterPro" id="IPR038718">
    <property type="entry name" value="SNF2-like_sf"/>
</dbReference>
<evidence type="ECO:0000256" key="2">
    <source>
        <dbReference type="ARBA" id="ARBA00022801"/>
    </source>
</evidence>
<evidence type="ECO:0000256" key="1">
    <source>
        <dbReference type="ARBA" id="ARBA00022741"/>
    </source>
</evidence>
<feature type="domain" description="Helicase ATP-binding" evidence="5">
    <location>
        <begin position="460"/>
        <end position="555"/>
    </location>
</feature>
<evidence type="ECO:0000256" key="3">
    <source>
        <dbReference type="ARBA" id="ARBA00022840"/>
    </source>
</evidence>
<dbReference type="SUPFAM" id="SSF52540">
    <property type="entry name" value="P-loop containing nucleoside triphosphate hydrolases"/>
    <property type="match status" value="1"/>
</dbReference>
<keyword evidence="1" id="KW-0547">Nucleotide-binding</keyword>
<accession>A0A8H6MG90</accession>
<feature type="region of interest" description="Disordered" evidence="4">
    <location>
        <begin position="41"/>
        <end position="60"/>
    </location>
</feature>
<dbReference type="GO" id="GO:0016787">
    <property type="term" value="F:hydrolase activity"/>
    <property type="evidence" value="ECO:0007669"/>
    <property type="project" value="UniProtKB-KW"/>
</dbReference>
<dbReference type="PROSITE" id="PS51192">
    <property type="entry name" value="HELICASE_ATP_BIND_1"/>
    <property type="match status" value="1"/>
</dbReference>
<reference evidence="6 7" key="1">
    <citation type="journal article" date="2020" name="Phytopathology">
        <title>Genome Sequence Resources of Colletotrichum truncatum, C. plurivorum, C. musicola, and C. sojae: Four Species Pathogenic to Soybean (Glycine max).</title>
        <authorList>
            <person name="Rogerio F."/>
            <person name="Boufleur T.R."/>
            <person name="Ciampi-Guillardi M."/>
            <person name="Sukno S.A."/>
            <person name="Thon M.R."/>
            <person name="Massola Junior N.S."/>
            <person name="Baroncelli R."/>
        </authorList>
    </citation>
    <scope>NUCLEOTIDE SEQUENCE [LARGE SCALE GENOMIC DNA]</scope>
    <source>
        <strain evidence="6 7">LFN0009</strain>
    </source>
</reference>
<dbReference type="InterPro" id="IPR050628">
    <property type="entry name" value="SNF2_RAD54_helicase_TF"/>
</dbReference>
<dbReference type="EMBL" id="WIGN01000786">
    <property type="protein sequence ID" value="KAF6783886.1"/>
    <property type="molecule type" value="Genomic_DNA"/>
</dbReference>
<comment type="caution">
    <text evidence="6">The sequence shown here is derived from an EMBL/GenBank/DDBJ whole genome shotgun (WGS) entry which is preliminary data.</text>
</comment>
<keyword evidence="2" id="KW-0378">Hydrolase</keyword>
<gene>
    <name evidence="6" type="ORF">CSOJ01_15834</name>
</gene>
<feature type="compositionally biased region" description="Polar residues" evidence="4">
    <location>
        <begin position="257"/>
        <end position="266"/>
    </location>
</feature>
<feature type="compositionally biased region" description="Basic and acidic residues" evidence="4">
    <location>
        <begin position="267"/>
        <end position="277"/>
    </location>
</feature>